<evidence type="ECO:0000256" key="2">
    <source>
        <dbReference type="ARBA" id="ARBA00022679"/>
    </source>
</evidence>
<dbReference type="InterPro" id="IPR019282">
    <property type="entry name" value="Glycoamylase-like_cons_dom"/>
</dbReference>
<dbReference type="InterPro" id="IPR037820">
    <property type="entry name" value="GH94N_NdvB"/>
</dbReference>
<evidence type="ECO:0000256" key="3">
    <source>
        <dbReference type="SAM" id="MobiDB-lite"/>
    </source>
</evidence>
<evidence type="ECO:0000256" key="1">
    <source>
        <dbReference type="ARBA" id="ARBA00022676"/>
    </source>
</evidence>
<evidence type="ECO:0000259" key="7">
    <source>
        <dbReference type="Pfam" id="PF10091"/>
    </source>
</evidence>
<keyword evidence="4" id="KW-0812">Transmembrane</keyword>
<organism evidence="9 10">
    <name type="scientific">Telluria antibiotica</name>
    <dbReference type="NCBI Taxonomy" id="2717319"/>
    <lineage>
        <taxon>Bacteria</taxon>
        <taxon>Pseudomonadati</taxon>
        <taxon>Pseudomonadota</taxon>
        <taxon>Betaproteobacteria</taxon>
        <taxon>Burkholderiales</taxon>
        <taxon>Oxalobacteraceae</taxon>
        <taxon>Telluria group</taxon>
        <taxon>Telluria</taxon>
    </lineage>
</organism>
<accession>A0ABX0P7X4</accession>
<dbReference type="InterPro" id="IPR008928">
    <property type="entry name" value="6-hairpin_glycosidase_sf"/>
</dbReference>
<feature type="domain" description="Glycoside hydrolase family 65 C-terminal" evidence="5">
    <location>
        <begin position="2789"/>
        <end position="2822"/>
    </location>
</feature>
<feature type="domain" description="Glycosyl hydrolase 94 catalytic" evidence="8">
    <location>
        <begin position="2360"/>
        <end position="2784"/>
    </location>
</feature>
<evidence type="ECO:0000256" key="4">
    <source>
        <dbReference type="SAM" id="Phobius"/>
    </source>
</evidence>
<protein>
    <submittedName>
        <fullName evidence="9">Cyclic beta 1-2 glucan synthetase</fullName>
    </submittedName>
</protein>
<evidence type="ECO:0000259" key="8">
    <source>
        <dbReference type="Pfam" id="PF17167"/>
    </source>
</evidence>
<evidence type="ECO:0000313" key="9">
    <source>
        <dbReference type="EMBL" id="NIA53389.1"/>
    </source>
</evidence>
<keyword evidence="4" id="KW-1133">Transmembrane helix</keyword>
<dbReference type="PANTHER" id="PTHR37469:SF2">
    <property type="entry name" value="CELLOBIONIC ACID PHOSPHORYLASE"/>
    <property type="match status" value="1"/>
</dbReference>
<dbReference type="SUPFAM" id="SSF48208">
    <property type="entry name" value="Six-hairpin glycosidases"/>
    <property type="match status" value="1"/>
</dbReference>
<name>A0ABX0P7X4_9BURK</name>
<evidence type="ECO:0000259" key="6">
    <source>
        <dbReference type="Pfam" id="PF06165"/>
    </source>
</evidence>
<dbReference type="InterPro" id="IPR005194">
    <property type="entry name" value="Glyco_hydro_65_C"/>
</dbReference>
<dbReference type="InterPro" id="IPR037018">
    <property type="entry name" value="GH65_N"/>
</dbReference>
<comment type="caution">
    <text evidence="9">The sequence shown here is derived from an EMBL/GenBank/DDBJ whole genome shotgun (WGS) entry which is preliminary data.</text>
</comment>
<dbReference type="PANTHER" id="PTHR37469">
    <property type="entry name" value="CELLOBIONIC ACID PHOSPHORYLASE-RELATED"/>
    <property type="match status" value="1"/>
</dbReference>
<dbReference type="InterPro" id="IPR011013">
    <property type="entry name" value="Gal_mutarotase_sf_dom"/>
</dbReference>
<dbReference type="InterPro" id="IPR010383">
    <property type="entry name" value="Glyco_hydrolase_94_b-supersand"/>
</dbReference>
<feature type="transmembrane region" description="Helical" evidence="4">
    <location>
        <begin position="809"/>
        <end position="826"/>
    </location>
</feature>
<keyword evidence="1" id="KW-0328">Glycosyltransferase</keyword>
<dbReference type="Gene3D" id="2.70.98.40">
    <property type="entry name" value="Glycoside hydrolase, family 65, N-terminal domain"/>
    <property type="match status" value="2"/>
</dbReference>
<evidence type="ECO:0000313" key="10">
    <source>
        <dbReference type="Proteomes" id="UP000716322"/>
    </source>
</evidence>
<dbReference type="EMBL" id="JAAQOM010000003">
    <property type="protein sequence ID" value="NIA53389.1"/>
    <property type="molecule type" value="Genomic_DNA"/>
</dbReference>
<dbReference type="Gene3D" id="2.60.420.10">
    <property type="entry name" value="Maltose phosphorylase, domain 3"/>
    <property type="match status" value="1"/>
</dbReference>
<feature type="domain" description="Glycoamylase-like" evidence="7">
    <location>
        <begin position="1350"/>
        <end position="1526"/>
    </location>
</feature>
<dbReference type="Gene3D" id="1.50.10.140">
    <property type="match status" value="2"/>
</dbReference>
<evidence type="ECO:0000259" key="5">
    <source>
        <dbReference type="Pfam" id="PF03633"/>
    </source>
</evidence>
<dbReference type="CDD" id="cd11756">
    <property type="entry name" value="GH94N_ChvB_NdvB_1_like"/>
    <property type="match status" value="1"/>
</dbReference>
<feature type="transmembrane region" description="Helical" evidence="4">
    <location>
        <begin position="410"/>
        <end position="430"/>
    </location>
</feature>
<feature type="region of interest" description="Disordered" evidence="3">
    <location>
        <begin position="1557"/>
        <end position="1592"/>
    </location>
</feature>
<dbReference type="InterPro" id="IPR012341">
    <property type="entry name" value="6hp_glycosidase-like_sf"/>
</dbReference>
<dbReference type="Gene3D" id="1.50.10.10">
    <property type="match status" value="1"/>
</dbReference>
<dbReference type="InterPro" id="IPR033432">
    <property type="entry name" value="GH94_catalytic"/>
</dbReference>
<feature type="transmembrane region" description="Helical" evidence="4">
    <location>
        <begin position="934"/>
        <end position="967"/>
    </location>
</feature>
<dbReference type="Proteomes" id="UP000716322">
    <property type="component" value="Unassembled WGS sequence"/>
</dbReference>
<dbReference type="InterPro" id="IPR037824">
    <property type="entry name" value="GH94N_2_NdvB"/>
</dbReference>
<gene>
    <name evidence="9" type="ORF">HAV22_06945</name>
</gene>
<dbReference type="Pfam" id="PF03633">
    <property type="entry name" value="Glyco_hydro_65C"/>
    <property type="match status" value="1"/>
</dbReference>
<keyword evidence="2" id="KW-0808">Transferase</keyword>
<feature type="domain" description="Glycosyl hydrolase 94 supersandwich" evidence="6">
    <location>
        <begin position="1581"/>
        <end position="1847"/>
    </location>
</feature>
<dbReference type="SUPFAM" id="SSF74650">
    <property type="entry name" value="Galactose mutarotase-like"/>
    <property type="match status" value="2"/>
</dbReference>
<dbReference type="CDD" id="cd11753">
    <property type="entry name" value="GH94N_ChvB_NdvB_2_like"/>
    <property type="match status" value="1"/>
</dbReference>
<dbReference type="InterPro" id="IPR052047">
    <property type="entry name" value="GH94_Enzymes"/>
</dbReference>
<dbReference type="Pfam" id="PF06165">
    <property type="entry name" value="GH94_b-supersand"/>
    <property type="match status" value="2"/>
</dbReference>
<feature type="compositionally biased region" description="Low complexity" evidence="3">
    <location>
        <begin position="1572"/>
        <end position="1591"/>
    </location>
</feature>
<keyword evidence="4" id="KW-0472">Membrane</keyword>
<sequence length="2878" mass="310010">MRSLLNEQNALPRAAQGLAADDAPLRAELFSAAQMAVHGRSLAARHQVDGRPGTDELLARLADNAAAIADACAALTRAAGAGARLAPAAEWLLDHHYLIEDQVRLARSHLPPADCRALPCLRDAGACGNQRVYRLALEVVAHGDGHVDPQSLARFVAAYQEGAPLTLGELWAIPVMLRLALVENLRRIAVHEADAGRQRARAGRWADRMAAAADERPGDLILVVADMARAVQPMGSSFVAELARRLQGRGGPLTQALQWIATRLADEGRSIDQAVQADVGCQAADQVSTANTIASLRLLGSTDWRAFVETMSAVEQALRGDPAGVYATMDGATRDHYRRVVERLARASGRAEIAVATEALALAGEDHPDARLRHVGCYLVGNGLPRLEARLHVRLGMAATLRRAWRGRPLLCYLGLIGAPTALFAGAAVVRAAQDGAGLGLLLGVGVLVTLGASRLAHALVDLMAARLVAPAPLPRLDFGAGIPPDARAIVVVPALLQGRADVAALVDALEVRYLANRDPALRFCLLTDLPDAPRQEVYGDAELIEQARAAIAALNAKYDDARPFLLLHRQRVWSAGEGAWIGRERKRGKLEDLNALLLRGERAPFAVVEGDTDGLDGIRYVITLDAGTELPRDAARVLVAAMAHPLNAPVFDAAGRRVVEGHGMLQPRVVPALPPETASRYARLCSGAAGIDVDQDLFGAGAFAGQGIYDLRAFDRVLRGRLPEDRVLSHDLLEGCYARCGFLRDVALVESCAPRYSDDVGRRHRRIRGDWQLAGWLRARVPLAGGGTEPNLLPPLARWKLVDNLRRSLVAPALTAALLLCWALLPAPAFWTAAALAVFFVPFALDTLIGLADKPHDVALGRHVLNQAHDARIGLGHALLDTAFLPHEASYSVDAIARGIWRMLVSKRRRLEWRDASLARSSTDLESNWRNMWFAPAFAVGAAVLLSFANPFALFAAAPLLLLWFLSPVVAWWVSLPAARPVPHLADEQQRFLATLARRTWAFFEDHVTAVDNWLAPECMQEHPAPAVAHRTSPTSMGLTVLANLAAWDFGYVAAGELLARTRATLGTMARLERHRGHFCAGYDTRTLAPLASTYVSTADSGNLAAHLLTMAAGLEQLGDAPVASSRLLDGIRATLDVVDDHATPAVRDAVAAVRHQLTPERCRNAHTLPGLADCLQALVRAADALVAAVPDDADPQLRDWTGKLASQCAAAHADLLLMAPWMRVEQEYVIDASLTRIPTLRELAGFGMQAPGDELAPDARTRELLLARLVAEGSANARARLDEIAQLARDARACADMDFGCLVDADTGLLAAGCHAGEGRLDADNHDMLASPARLASFIGIAQGQLPQDHWFALGRQLCVAHGQEVLLSRDGTMADYLAPQLVMPAYRGTLLDAACRGIVRAQAEYGRRRNVPWGISDSSCNAMDATLHYEYRPFGVPGLGATRGLGADLVVAPYATMLALTVEPERACANLERMAKLGFTGRYGFYEAVDYTPARLPHGQACAIVRAFMAAHEGMGLLALAHLLHDRPMQRRFASDPRLRAALPLLHERVPAAGAHASARAEAEELRQPAPAADATARTVADPDAAPPEVQLLSNGTYHVMVTAAGTGRSTWGDLALTRWTEDPTVDDHGVFCYVRDLDSGAVWSTTRQPTAARPERYEAVFSEGRATYRRRDHGIELHTVVAVASEDDVELRRVRVANTTDAVRTIELTSLAEVVPALPTPFAQVEILAGRGALLCTGRQGMGAAAPWLLHVMTVHGGSAAAAAPQFETRRAHFIGRGRTLAWPAALDDRAALAGTAGTVLDPVLAIRRVLTLAPHEEVTVDVVLGAAGAREQALRLVDTYRERDAADRVPDLAWTHCQVVLRQLNAGEADAQLYARLAGWVLHPQAALRADPAVIARNQCGRTALAAYGLSGEHPIVLLHMRDLAHVELARQLVQAHTWWRLKGLAVDLVIWCDDGGAAGGYRQALHDQVLGLVASGPAAQVIDRPGGVFVRPLDAIPDDERVLMQAMARVILTDDHGGLAEQLRRAGARKAEPAPAFVPAAAPQPYPPVVLAVPDLVLDNGIGGFSADGREYVIRTGPGRSTPAPWVNVLASPMFGTVVSDSGQAYSWNQNARLFRLTPWDDDPVCDRGGEAFYVRDEQTGVYWSPTALPAPSGGEYVTRHGFGYSAFEHAAHGIHSELLTYVALDAPLKYVVLRLRNDGAAPRRLSVTGYVEWVLGELRPASAPYVVTEQDPVSGALFARNACDADFSGRVAFFHLDAEKVAFTCDRTEFIGRGRSLANPAALERTALLGRTGAALDPCAALQTSIELHPGDEQELVFMLGVGGRRNLDATGMVQRHAGAATAAADLARVRDFWDDTLSGIRIETPEPAFDVLANGWLMYQTIACRMWARTGHAASGGAYGFRDQLQDAMAAVHARPELLRDHILLFAGHQFVEGDVQHGWHPPMGRGTRTRCSDDALWLPFAVHRYVGVTGDTSLLDEIAPFIEGRALRQDEAAWCDVPAPSREQASIYEHCVRALRRALVFGPHGLPPIGTGDWNDGMDAIGPGGRGESVWLGFFLYDVLCRFADLADRRGDYGFCTTCRSAAQVLAHNIEDNAWDGEWYRRAYFDDGTPLGTRDGAACRIDAVAQSWAVLSGAADLGRARIALDAVDAHLVRRDAGLMHMLDPPFDAGAPDAGAIGADPPGVRANGGQCTQAAIWTAMAFAHLGDTERAWELARMLNPVERTGTAEDCATYAAEPYAMADDVVAAAPYAGRAGGSWYTGAAAWMYRLIVESLLGVTRAGDALTLTPRLPAGWEGFRLHYRYRGTHYAIAVHRADEALLCVDGVAQQGHTIVLEDDGRTHEVEMHVPYRQGVPFAVPPPDRTACEKMRP</sequence>
<feature type="transmembrane region" description="Helical" evidence="4">
    <location>
        <begin position="436"/>
        <end position="457"/>
    </location>
</feature>
<feature type="transmembrane region" description="Helical" evidence="4">
    <location>
        <begin position="832"/>
        <end position="853"/>
    </location>
</feature>
<proteinExistence type="predicted"/>
<dbReference type="Pfam" id="PF17167">
    <property type="entry name" value="Glyco_hydro_94"/>
    <property type="match status" value="1"/>
</dbReference>
<dbReference type="Pfam" id="PF10091">
    <property type="entry name" value="Glycoamylase"/>
    <property type="match status" value="1"/>
</dbReference>
<reference evidence="9 10" key="1">
    <citation type="submission" date="2020-03" db="EMBL/GenBank/DDBJ databases">
        <title>Genome sequence of strain Massilia sp. TW-1.</title>
        <authorList>
            <person name="Chaudhary D.K."/>
        </authorList>
    </citation>
    <scope>NUCLEOTIDE SEQUENCE [LARGE SCALE GENOMIC DNA]</scope>
    <source>
        <strain evidence="9 10">TW-1</strain>
    </source>
</reference>
<keyword evidence="10" id="KW-1185">Reference proteome</keyword>
<dbReference type="SMART" id="SM01068">
    <property type="entry name" value="CBM_X"/>
    <property type="match status" value="2"/>
</dbReference>
<feature type="domain" description="Glycosyl hydrolase 94 supersandwich" evidence="6">
    <location>
        <begin position="2076"/>
        <end position="2343"/>
    </location>
</feature>